<dbReference type="InterPro" id="IPR027417">
    <property type="entry name" value="P-loop_NTPase"/>
</dbReference>
<evidence type="ECO:0000313" key="2">
    <source>
        <dbReference type="Proteomes" id="UP001597034"/>
    </source>
</evidence>
<accession>A0ABD6DJ83</accession>
<dbReference type="EMBL" id="JBHUDO010000002">
    <property type="protein sequence ID" value="MFD1646342.1"/>
    <property type="molecule type" value="Genomic_DNA"/>
</dbReference>
<reference evidence="1 2" key="1">
    <citation type="journal article" date="2019" name="Int. J. Syst. Evol. Microbiol.">
        <title>The Global Catalogue of Microorganisms (GCM) 10K type strain sequencing project: providing services to taxonomists for standard genome sequencing and annotation.</title>
        <authorList>
            <consortium name="The Broad Institute Genomics Platform"/>
            <consortium name="The Broad Institute Genome Sequencing Center for Infectious Disease"/>
            <person name="Wu L."/>
            <person name="Ma J."/>
        </authorList>
    </citation>
    <scope>NUCLEOTIDE SEQUENCE [LARGE SCALE GENOMIC DNA]</scope>
    <source>
        <strain evidence="1 2">CGMCC 1.10390</strain>
    </source>
</reference>
<comment type="caution">
    <text evidence="1">The sequence shown here is derived from an EMBL/GenBank/DDBJ whole genome shotgun (WGS) entry which is preliminary data.</text>
</comment>
<dbReference type="RefSeq" id="WP_256398137.1">
    <property type="nucleotide sequence ID" value="NZ_JANHJR010000001.1"/>
</dbReference>
<name>A0ABD6DJ83_9EURY</name>
<evidence type="ECO:0000313" key="1">
    <source>
        <dbReference type="EMBL" id="MFD1646342.1"/>
    </source>
</evidence>
<protein>
    <submittedName>
        <fullName evidence="1">Uncharacterized protein</fullName>
    </submittedName>
</protein>
<proteinExistence type="predicted"/>
<organism evidence="1 2">
    <name type="scientific">Haloarchaeobius litoreus</name>
    <dbReference type="NCBI Taxonomy" id="755306"/>
    <lineage>
        <taxon>Archaea</taxon>
        <taxon>Methanobacteriati</taxon>
        <taxon>Methanobacteriota</taxon>
        <taxon>Stenosarchaea group</taxon>
        <taxon>Halobacteria</taxon>
        <taxon>Halobacteriales</taxon>
        <taxon>Halorubellaceae</taxon>
        <taxon>Haloarchaeobius</taxon>
    </lineage>
</organism>
<dbReference type="Gene3D" id="3.40.50.300">
    <property type="entry name" value="P-loop containing nucleotide triphosphate hydrolases"/>
    <property type="match status" value="1"/>
</dbReference>
<dbReference type="SUPFAM" id="SSF52540">
    <property type="entry name" value="P-loop containing nucleoside triphosphate hydrolases"/>
    <property type="match status" value="1"/>
</dbReference>
<dbReference type="Proteomes" id="UP001597034">
    <property type="component" value="Unassembled WGS sequence"/>
</dbReference>
<sequence>MEHEPTLDPGLTLLATPDDRSTALHRLVARTLTDGRPAYWVDARNTATTYALAEVARTDRLLDRVHVARAFTAYQHHALVRELVRRVDARTGLVVCPNLGSLYRDGDVPEREAADLRASTVAVLADLADACDVPVLVTARGEAREAVAAVADRELDCTRTSFGLRYEGESFETTVYPVDGGWQTTVPYWVDRCGAVADQLTDAVAPDATDAALAAFGGV</sequence>
<dbReference type="AlphaFoldDB" id="A0ABD6DJ83"/>
<gene>
    <name evidence="1" type="ORF">ACFSBL_11685</name>
</gene>
<keyword evidence="2" id="KW-1185">Reference proteome</keyword>